<dbReference type="PANTHER" id="PTHR12121:SF36">
    <property type="entry name" value="ENDONUCLEASE_EXONUCLEASE_PHOSPHATASE DOMAIN-CONTAINING PROTEIN"/>
    <property type="match status" value="1"/>
</dbReference>
<dbReference type="GO" id="GO:0000175">
    <property type="term" value="F:3'-5'-RNA exonuclease activity"/>
    <property type="evidence" value="ECO:0007669"/>
    <property type="project" value="TreeGrafter"/>
</dbReference>
<feature type="signal peptide" evidence="1">
    <location>
        <begin position="1"/>
        <end position="18"/>
    </location>
</feature>
<evidence type="ECO:0000256" key="1">
    <source>
        <dbReference type="SAM" id="SignalP"/>
    </source>
</evidence>
<sequence>MLPKILLLVIILLITVVSLNNYSRSESLEFIIYSHNIRFPAASYKRSTKELPWSNRKGGVIGAIESNTSNYSSLIGLQETTHSQLTDIIDGLNQESPSWSYLGVGRDDGVKKGEYSPIIYNKNQWKVLNDTSVWLSLTPHKPSRYPSANKNRIVTLGIFRHLKTGKTVNYLNTHLDHKSKDARKYSAHLLLDLINSIPNDYPTFLSGDFNSIESDEPYRILSKKLNDTSKVSSKLIGSDLNTFSGFGNKKRYNIDFIWYSGKDKCIPVSHSVVDNYMDNGYRYSDHRPIFTKFIVD</sequence>
<evidence type="ECO:0000259" key="2">
    <source>
        <dbReference type="Pfam" id="PF03372"/>
    </source>
</evidence>
<dbReference type="InterPro" id="IPR050410">
    <property type="entry name" value="CCR4/nocturin_mRNA_transcr"/>
</dbReference>
<reference evidence="3 4" key="1">
    <citation type="submission" date="2013-02" db="EMBL/GenBank/DDBJ databases">
        <title>Genome sequence of Candida maltosa Xu316, a potential industrial strain for xylitol and ethanol production.</title>
        <authorList>
            <person name="Yu J."/>
            <person name="Wang Q."/>
            <person name="Geng X."/>
            <person name="Bao W."/>
            <person name="He P."/>
            <person name="Cai J."/>
        </authorList>
    </citation>
    <scope>NUCLEOTIDE SEQUENCE [LARGE SCALE GENOMIC DNA]</scope>
    <source>
        <strain evidence="4">Xu316</strain>
    </source>
</reference>
<dbReference type="CDD" id="cd09083">
    <property type="entry name" value="EEP-1"/>
    <property type="match status" value="1"/>
</dbReference>
<evidence type="ECO:0000313" key="3">
    <source>
        <dbReference type="EMBL" id="EMG51118.1"/>
    </source>
</evidence>
<dbReference type="InterPro" id="IPR036691">
    <property type="entry name" value="Endo/exonu/phosph_ase_sf"/>
</dbReference>
<dbReference type="AlphaFoldDB" id="M3JFV9"/>
<dbReference type="Pfam" id="PF03372">
    <property type="entry name" value="Exo_endo_phos"/>
    <property type="match status" value="1"/>
</dbReference>
<dbReference type="Gene3D" id="3.60.10.10">
    <property type="entry name" value="Endonuclease/exonuclease/phosphatase"/>
    <property type="match status" value="1"/>
</dbReference>
<gene>
    <name evidence="3" type="ORF">G210_5980</name>
</gene>
<dbReference type="EMBL" id="AOGT01000006">
    <property type="protein sequence ID" value="EMG51118.1"/>
    <property type="molecule type" value="Genomic_DNA"/>
</dbReference>
<dbReference type="Proteomes" id="UP000011777">
    <property type="component" value="Unassembled WGS sequence"/>
</dbReference>
<proteinExistence type="predicted"/>
<feature type="chain" id="PRO_5004034924" description="Endonuclease/exonuclease/phosphatase domain-containing protein" evidence="1">
    <location>
        <begin position="19"/>
        <end position="296"/>
    </location>
</feature>
<dbReference type="OrthoDB" id="276515at2759"/>
<dbReference type="eggNOG" id="ENOG502QR62">
    <property type="taxonomic scope" value="Eukaryota"/>
</dbReference>
<dbReference type="OMA" id="FAMNATW"/>
<keyword evidence="4" id="KW-1185">Reference proteome</keyword>
<feature type="domain" description="Endonuclease/exonuclease/phosphatase" evidence="2">
    <location>
        <begin position="74"/>
        <end position="286"/>
    </location>
</feature>
<name>M3JFV9_CANMX</name>
<keyword evidence="1" id="KW-0732">Signal</keyword>
<accession>M3JFV9</accession>
<dbReference type="HOGENOM" id="CLU_030508_0_0_1"/>
<dbReference type="PANTHER" id="PTHR12121">
    <property type="entry name" value="CARBON CATABOLITE REPRESSOR PROTEIN 4"/>
    <property type="match status" value="1"/>
</dbReference>
<evidence type="ECO:0000313" key="4">
    <source>
        <dbReference type="Proteomes" id="UP000011777"/>
    </source>
</evidence>
<dbReference type="InterPro" id="IPR005135">
    <property type="entry name" value="Endo/exonuclease/phosphatase"/>
</dbReference>
<dbReference type="SUPFAM" id="SSF56219">
    <property type="entry name" value="DNase I-like"/>
    <property type="match status" value="1"/>
</dbReference>
<organism evidence="3 4">
    <name type="scientific">Candida maltosa (strain Xu316)</name>
    <name type="common">Yeast</name>
    <dbReference type="NCBI Taxonomy" id="1245528"/>
    <lineage>
        <taxon>Eukaryota</taxon>
        <taxon>Fungi</taxon>
        <taxon>Dikarya</taxon>
        <taxon>Ascomycota</taxon>
        <taxon>Saccharomycotina</taxon>
        <taxon>Pichiomycetes</taxon>
        <taxon>Debaryomycetaceae</taxon>
        <taxon>Candida/Lodderomyces clade</taxon>
        <taxon>Candida</taxon>
    </lineage>
</organism>
<comment type="caution">
    <text evidence="3">The sequence shown here is derived from an EMBL/GenBank/DDBJ whole genome shotgun (WGS) entry which is preliminary data.</text>
</comment>
<protein>
    <recommendedName>
        <fullName evidence="2">Endonuclease/exonuclease/phosphatase domain-containing protein</fullName>
    </recommendedName>
</protein>